<evidence type="ECO:0000256" key="2">
    <source>
        <dbReference type="ARBA" id="ARBA00022679"/>
    </source>
</evidence>
<keyword evidence="9" id="KW-1185">Reference proteome</keyword>
<keyword evidence="1" id="KW-0723">Serine/threonine-protein kinase</keyword>
<feature type="non-terminal residue" evidence="8">
    <location>
        <position position="1"/>
    </location>
</feature>
<dbReference type="OrthoDB" id="193931at2759"/>
<dbReference type="PROSITE" id="PS00107">
    <property type="entry name" value="PROTEIN_KINASE_ATP"/>
    <property type="match status" value="1"/>
</dbReference>
<dbReference type="InterPro" id="IPR017441">
    <property type="entry name" value="Protein_kinase_ATP_BS"/>
</dbReference>
<reference evidence="9" key="2">
    <citation type="submission" date="2015-01" db="EMBL/GenBank/DDBJ databases">
        <title>Evolutionary Origins and Diversification of the Mycorrhizal Mutualists.</title>
        <authorList>
            <consortium name="DOE Joint Genome Institute"/>
            <consortium name="Mycorrhizal Genomics Consortium"/>
            <person name="Kohler A."/>
            <person name="Kuo A."/>
            <person name="Nagy L.G."/>
            <person name="Floudas D."/>
            <person name="Copeland A."/>
            <person name="Barry K.W."/>
            <person name="Cichocki N."/>
            <person name="Veneault-Fourrey C."/>
            <person name="LaButti K."/>
            <person name="Lindquist E.A."/>
            <person name="Lipzen A."/>
            <person name="Lundell T."/>
            <person name="Morin E."/>
            <person name="Murat C."/>
            <person name="Riley R."/>
            <person name="Ohm R."/>
            <person name="Sun H."/>
            <person name="Tunlid A."/>
            <person name="Henrissat B."/>
            <person name="Grigoriev I.V."/>
            <person name="Hibbett D.S."/>
            <person name="Martin F."/>
        </authorList>
    </citation>
    <scope>NUCLEOTIDE SEQUENCE [LARGE SCALE GENOMIC DNA]</scope>
    <source>
        <strain evidence="9">441</strain>
    </source>
</reference>
<dbReference type="SUPFAM" id="SSF56112">
    <property type="entry name" value="Protein kinase-like (PK-like)"/>
    <property type="match status" value="1"/>
</dbReference>
<dbReference type="HOGENOM" id="CLU_152958_0_0_1"/>
<evidence type="ECO:0000256" key="1">
    <source>
        <dbReference type="ARBA" id="ARBA00022527"/>
    </source>
</evidence>
<dbReference type="STRING" id="765257.A0A0C9Z1K1"/>
<feature type="domain" description="Protein kinase" evidence="7">
    <location>
        <begin position="24"/>
        <end position="140"/>
    </location>
</feature>
<dbReference type="SMART" id="SM00220">
    <property type="entry name" value="S_TKc"/>
    <property type="match status" value="1"/>
</dbReference>
<dbReference type="Gene3D" id="1.10.510.10">
    <property type="entry name" value="Transferase(Phosphotransferase) domain 1"/>
    <property type="match status" value="1"/>
</dbReference>
<dbReference type="AlphaFoldDB" id="A0A0C9Z1K1"/>
<proteinExistence type="predicted"/>
<keyword evidence="3 6" id="KW-0547">Nucleotide-binding</keyword>
<feature type="binding site" evidence="6">
    <location>
        <position position="53"/>
    </location>
    <ligand>
        <name>ATP</name>
        <dbReference type="ChEBI" id="CHEBI:30616"/>
    </ligand>
</feature>
<dbReference type="PROSITE" id="PS50011">
    <property type="entry name" value="PROTEIN_KINASE_DOM"/>
    <property type="match status" value="1"/>
</dbReference>
<evidence type="ECO:0000256" key="5">
    <source>
        <dbReference type="ARBA" id="ARBA00022840"/>
    </source>
</evidence>
<keyword evidence="4" id="KW-0418">Kinase</keyword>
<evidence type="ECO:0000256" key="4">
    <source>
        <dbReference type="ARBA" id="ARBA00022777"/>
    </source>
</evidence>
<dbReference type="FunFam" id="3.30.200.20:FF:000003">
    <property type="entry name" value="Non-specific serine/threonine protein kinase"/>
    <property type="match status" value="1"/>
</dbReference>
<organism evidence="8 9">
    <name type="scientific">Pisolithus microcarpus 441</name>
    <dbReference type="NCBI Taxonomy" id="765257"/>
    <lineage>
        <taxon>Eukaryota</taxon>
        <taxon>Fungi</taxon>
        <taxon>Dikarya</taxon>
        <taxon>Basidiomycota</taxon>
        <taxon>Agaricomycotina</taxon>
        <taxon>Agaricomycetes</taxon>
        <taxon>Agaricomycetidae</taxon>
        <taxon>Boletales</taxon>
        <taxon>Sclerodermatineae</taxon>
        <taxon>Pisolithaceae</taxon>
        <taxon>Pisolithus</taxon>
    </lineage>
</organism>
<dbReference type="GO" id="GO:0005524">
    <property type="term" value="F:ATP binding"/>
    <property type="evidence" value="ECO:0007669"/>
    <property type="project" value="UniProtKB-UniRule"/>
</dbReference>
<gene>
    <name evidence="8" type="ORF">PISMIDRAFT_13212</name>
</gene>
<dbReference type="GO" id="GO:0004674">
    <property type="term" value="F:protein serine/threonine kinase activity"/>
    <property type="evidence" value="ECO:0007669"/>
    <property type="project" value="UniProtKB-KW"/>
</dbReference>
<keyword evidence="2" id="KW-0808">Transferase</keyword>
<dbReference type="InterPro" id="IPR000719">
    <property type="entry name" value="Prot_kinase_dom"/>
</dbReference>
<dbReference type="Proteomes" id="UP000054018">
    <property type="component" value="Unassembled WGS sequence"/>
</dbReference>
<dbReference type="EMBL" id="KN833771">
    <property type="protein sequence ID" value="KIK20154.1"/>
    <property type="molecule type" value="Genomic_DNA"/>
</dbReference>
<dbReference type="PANTHER" id="PTHR24346">
    <property type="entry name" value="MAP/MICROTUBULE AFFINITY-REGULATING KINASE"/>
    <property type="match status" value="1"/>
</dbReference>
<name>A0A0C9Z1K1_9AGAM</name>
<evidence type="ECO:0000313" key="9">
    <source>
        <dbReference type="Proteomes" id="UP000054018"/>
    </source>
</evidence>
<evidence type="ECO:0000256" key="3">
    <source>
        <dbReference type="ARBA" id="ARBA00022741"/>
    </source>
</evidence>
<evidence type="ECO:0000313" key="8">
    <source>
        <dbReference type="EMBL" id="KIK20154.1"/>
    </source>
</evidence>
<dbReference type="Pfam" id="PF00069">
    <property type="entry name" value="Pkinase"/>
    <property type="match status" value="1"/>
</dbReference>
<accession>A0A0C9Z1K1</accession>
<reference evidence="8 9" key="1">
    <citation type="submission" date="2014-04" db="EMBL/GenBank/DDBJ databases">
        <authorList>
            <consortium name="DOE Joint Genome Institute"/>
            <person name="Kuo A."/>
            <person name="Kohler A."/>
            <person name="Costa M.D."/>
            <person name="Nagy L.G."/>
            <person name="Floudas D."/>
            <person name="Copeland A."/>
            <person name="Barry K.W."/>
            <person name="Cichocki N."/>
            <person name="Veneault-Fourrey C."/>
            <person name="LaButti K."/>
            <person name="Lindquist E.A."/>
            <person name="Lipzen A."/>
            <person name="Lundell T."/>
            <person name="Morin E."/>
            <person name="Murat C."/>
            <person name="Sun H."/>
            <person name="Tunlid A."/>
            <person name="Henrissat B."/>
            <person name="Grigoriev I.V."/>
            <person name="Hibbett D.S."/>
            <person name="Martin F."/>
            <person name="Nordberg H.P."/>
            <person name="Cantor M.N."/>
            <person name="Hua S.X."/>
        </authorList>
    </citation>
    <scope>NUCLEOTIDE SEQUENCE [LARGE SCALE GENOMIC DNA]</scope>
    <source>
        <strain evidence="8 9">441</strain>
    </source>
</reference>
<keyword evidence="5 6" id="KW-0067">ATP-binding</keyword>
<protein>
    <recommendedName>
        <fullName evidence="7">Protein kinase domain-containing protein</fullName>
    </recommendedName>
</protein>
<dbReference type="GO" id="GO:0035556">
    <property type="term" value="P:intracellular signal transduction"/>
    <property type="evidence" value="ECO:0007669"/>
    <property type="project" value="TreeGrafter"/>
</dbReference>
<evidence type="ECO:0000259" key="7">
    <source>
        <dbReference type="PROSITE" id="PS50011"/>
    </source>
</evidence>
<evidence type="ECO:0000256" key="6">
    <source>
        <dbReference type="PROSITE-ProRule" id="PRU10141"/>
    </source>
</evidence>
<dbReference type="GO" id="GO:0005737">
    <property type="term" value="C:cytoplasm"/>
    <property type="evidence" value="ECO:0007669"/>
    <property type="project" value="TreeGrafter"/>
</dbReference>
<sequence>MSNDYARQPRQDHGDGDPKMIGLWKIGRTIGKGSSGRVRIARHVKTHQLAAVKIVSKSTILNPVNKPSRHTFLNIEREIVIMKLIDHPNILRLYDVWETHSDLYLILEYVEGGELFDYLCNKGPLSTAEALVYFQQIIFA</sequence>
<dbReference type="InterPro" id="IPR011009">
    <property type="entry name" value="Kinase-like_dom_sf"/>
</dbReference>
<dbReference type="PANTHER" id="PTHR24346:SF110">
    <property type="entry name" value="NON-SPECIFIC SERINE_THREONINE PROTEIN KINASE"/>
    <property type="match status" value="1"/>
</dbReference>